<name>A0ABV1RYN0_9BACT</name>
<proteinExistence type="predicted"/>
<evidence type="ECO:0000259" key="1">
    <source>
        <dbReference type="Pfam" id="PF22560"/>
    </source>
</evidence>
<dbReference type="RefSeq" id="WP_350414359.1">
    <property type="nucleotide sequence ID" value="NZ_JBEOKT010000025.1"/>
</dbReference>
<dbReference type="Pfam" id="PF22560">
    <property type="entry name" value="GMT-wHTH"/>
    <property type="match status" value="1"/>
</dbReference>
<dbReference type="Proteomes" id="UP001476807">
    <property type="component" value="Unassembled WGS sequence"/>
</dbReference>
<feature type="domain" description="GMT-like wHTH" evidence="1">
    <location>
        <begin position="283"/>
        <end position="355"/>
    </location>
</feature>
<comment type="caution">
    <text evidence="2">The sequence shown here is derived from an EMBL/GenBank/DDBJ whole genome shotgun (WGS) entry which is preliminary data.</text>
</comment>
<evidence type="ECO:0000313" key="3">
    <source>
        <dbReference type="Proteomes" id="UP001476807"/>
    </source>
</evidence>
<sequence length="374" mass="42660">MPASKPNDFFKEKRSFTEIKQELFGKYFESWCAGCAGKLKDNSISSVLMLDLHAGEDQAEVLLPENNNTFYLKSIIKRPALNERLQVCMYDKSRSALEQAIETLAAHHNYNELANPPVIPTDAESKTQLAEQLNNGTTSLIFFDPFESVYASQVLLQAVTTGRSDLFMLLRPEKITKAVASKKVSQVIGELFTDQLPDISYYCRKEKSKEKRQKYILDQFIGLLKTKGLVTQLFKINLPDVEQPDHYLLFASQDGGTYRNFKETILPYSTYRQDGVPLFIANEFPQPQLTLFEQKPDYSLPDLIERLTSRAGNYKFKSVDAIYEMDGLGTNYTRDNYVAAFEQLRKAGKIELLNSKTMQTIRVVTPASIVKYRL</sequence>
<gene>
    <name evidence="2" type="ORF">ABS362_18330</name>
</gene>
<dbReference type="InterPro" id="IPR054339">
    <property type="entry name" value="GMT_wHTH"/>
</dbReference>
<dbReference type="EMBL" id="JBEOKT010000025">
    <property type="protein sequence ID" value="MER2999515.1"/>
    <property type="molecule type" value="Genomic_DNA"/>
</dbReference>
<protein>
    <recommendedName>
        <fullName evidence="1">GMT-like wHTH domain-containing protein</fullName>
    </recommendedName>
</protein>
<accession>A0ABV1RYN0</accession>
<organism evidence="2 3">
    <name type="scientific">Pontibacter populi</name>
    <dbReference type="NCBI Taxonomy" id="890055"/>
    <lineage>
        <taxon>Bacteria</taxon>
        <taxon>Pseudomonadati</taxon>
        <taxon>Bacteroidota</taxon>
        <taxon>Cytophagia</taxon>
        <taxon>Cytophagales</taxon>
        <taxon>Hymenobacteraceae</taxon>
        <taxon>Pontibacter</taxon>
    </lineage>
</organism>
<evidence type="ECO:0000313" key="2">
    <source>
        <dbReference type="EMBL" id="MER2999515.1"/>
    </source>
</evidence>
<reference evidence="2 3" key="1">
    <citation type="submission" date="2024-06" db="EMBL/GenBank/DDBJ databases">
        <title>Pontibacter populi HYL7-15.</title>
        <authorList>
            <person name="Kim M.K."/>
        </authorList>
    </citation>
    <scope>NUCLEOTIDE SEQUENCE [LARGE SCALE GENOMIC DNA]</scope>
    <source>
        <strain evidence="2 3">HYL7-15</strain>
    </source>
</reference>
<keyword evidence="3" id="KW-1185">Reference proteome</keyword>